<evidence type="ECO:0000313" key="8">
    <source>
        <dbReference type="EMBL" id="GMN20602.1"/>
    </source>
</evidence>
<dbReference type="GO" id="GO:0004497">
    <property type="term" value="F:monooxygenase activity"/>
    <property type="evidence" value="ECO:0007669"/>
    <property type="project" value="UniProtKB-KW"/>
</dbReference>
<dbReference type="InterPro" id="IPR017972">
    <property type="entry name" value="Cyt_P450_CS"/>
</dbReference>
<dbReference type="GO" id="GO:0020037">
    <property type="term" value="F:heme binding"/>
    <property type="evidence" value="ECO:0007669"/>
    <property type="project" value="InterPro"/>
</dbReference>
<keyword evidence="7" id="KW-0732">Signal</keyword>
<protein>
    <recommendedName>
        <fullName evidence="10">Geraniol 8-hydroxylase-like</fullName>
    </recommendedName>
</protein>
<keyword evidence="9" id="KW-1185">Reference proteome</keyword>
<dbReference type="PRINTS" id="PR00463">
    <property type="entry name" value="EP450I"/>
</dbReference>
<evidence type="ECO:0000256" key="3">
    <source>
        <dbReference type="ARBA" id="ARBA00023002"/>
    </source>
</evidence>
<dbReference type="PANTHER" id="PTHR47950:SF48">
    <property type="entry name" value="CYTOCHROME P450 FAMILY PROTEIN, EXPRESSED"/>
    <property type="match status" value="1"/>
</dbReference>
<gene>
    <name evidence="8" type="ORF">TIFTF001_045354</name>
</gene>
<proteinExistence type="inferred from homology"/>
<keyword evidence="5 6" id="KW-0349">Heme</keyword>
<name>A0AA87YR04_FICCA</name>
<dbReference type="EMBL" id="BTGU01003909">
    <property type="protein sequence ID" value="GMN20602.1"/>
    <property type="molecule type" value="Genomic_DNA"/>
</dbReference>
<dbReference type="Pfam" id="PF00067">
    <property type="entry name" value="p450"/>
    <property type="match status" value="1"/>
</dbReference>
<dbReference type="InterPro" id="IPR001128">
    <property type="entry name" value="Cyt_P450"/>
</dbReference>
<comment type="cofactor">
    <cofactor evidence="5">
        <name>heme</name>
        <dbReference type="ChEBI" id="CHEBI:30413"/>
    </cofactor>
</comment>
<evidence type="ECO:0000256" key="5">
    <source>
        <dbReference type="PIRSR" id="PIRSR602401-1"/>
    </source>
</evidence>
<keyword evidence="6" id="KW-0503">Monooxygenase</keyword>
<evidence type="ECO:0000256" key="4">
    <source>
        <dbReference type="ARBA" id="ARBA00023004"/>
    </source>
</evidence>
<accession>A0AA87YR04</accession>
<reference evidence="8" key="1">
    <citation type="submission" date="2023-07" db="EMBL/GenBank/DDBJ databases">
        <title>draft genome sequence of fig (Ficus carica).</title>
        <authorList>
            <person name="Takahashi T."/>
            <person name="Nishimura K."/>
        </authorList>
    </citation>
    <scope>NUCLEOTIDE SEQUENCE</scope>
</reference>
<dbReference type="CDD" id="cd11073">
    <property type="entry name" value="CYP76-like"/>
    <property type="match status" value="1"/>
</dbReference>
<dbReference type="SUPFAM" id="SSF48264">
    <property type="entry name" value="Cytochrome P450"/>
    <property type="match status" value="1"/>
</dbReference>
<dbReference type="InterPro" id="IPR036396">
    <property type="entry name" value="Cyt_P450_sf"/>
</dbReference>
<dbReference type="InterPro" id="IPR002401">
    <property type="entry name" value="Cyt_P450_E_grp-I"/>
</dbReference>
<evidence type="ECO:0008006" key="10">
    <source>
        <dbReference type="Google" id="ProtNLM"/>
    </source>
</evidence>
<feature type="signal peptide" evidence="7">
    <location>
        <begin position="1"/>
        <end position="22"/>
    </location>
</feature>
<organism evidence="8 9">
    <name type="scientific">Ficus carica</name>
    <name type="common">Common fig</name>
    <dbReference type="NCBI Taxonomy" id="3494"/>
    <lineage>
        <taxon>Eukaryota</taxon>
        <taxon>Viridiplantae</taxon>
        <taxon>Streptophyta</taxon>
        <taxon>Embryophyta</taxon>
        <taxon>Tracheophyta</taxon>
        <taxon>Spermatophyta</taxon>
        <taxon>Magnoliopsida</taxon>
        <taxon>eudicotyledons</taxon>
        <taxon>Gunneridae</taxon>
        <taxon>Pentapetalae</taxon>
        <taxon>rosids</taxon>
        <taxon>fabids</taxon>
        <taxon>Rosales</taxon>
        <taxon>Moraceae</taxon>
        <taxon>Ficeae</taxon>
        <taxon>Ficus</taxon>
    </lineage>
</organism>
<evidence type="ECO:0000256" key="1">
    <source>
        <dbReference type="ARBA" id="ARBA00010617"/>
    </source>
</evidence>
<comment type="caution">
    <text evidence="8">The sequence shown here is derived from an EMBL/GenBank/DDBJ whole genome shotgun (WGS) entry which is preliminary data.</text>
</comment>
<keyword evidence="3 6" id="KW-0560">Oxidoreductase</keyword>
<dbReference type="Proteomes" id="UP001187192">
    <property type="component" value="Unassembled WGS sequence"/>
</dbReference>
<dbReference type="AlphaFoldDB" id="A0AA87YR04"/>
<dbReference type="Gene3D" id="1.10.630.10">
    <property type="entry name" value="Cytochrome P450"/>
    <property type="match status" value="1"/>
</dbReference>
<dbReference type="FunFam" id="1.10.630.10:FF:000007">
    <property type="entry name" value="Cytochrome P450 76C4"/>
    <property type="match status" value="1"/>
</dbReference>
<sequence>MDLPSVILLLILTWALIRAVLSITSSKVNISGKLPPGPKPLPVIGNLHQLGDKPHKSLAELAKLHGPLMSLKLGQVPTIVVSSPAMAKEVLQTHDQHLSNRTIPDAVCAHDHQLMGLPWIPVSNLWRSLRKICNTQLFSVKVLDANQQLRRRKVKELFEYVKRSGVNGEAVDIGREAFTTTLNLLSNTIFSVDLADPKSELAREFKEVTWNIMKDAGTPNLGDYFPLLRKVDPQGIRRRMTVHFKRLLDMFDGMIDQRLKIRESSGLVNSDVLDTLLTIIEEKTEDIHKLQVNHLLLVLFVAGTDTTSSTFQWAMAELLRNPEVLAKARAELEQVIGKGNPVEESDISRLPYLQAVVKETFRLHPVVPLLLPRRAEADVEIAGFTIPKGAQVMVNAWAIGRDSNTWEDPNEFKPERFLGSEIDVKGRSFELIPFGGGRRICPGLPLALRMLHLMLGTLIHSFDWKLEDGKKPKDIDLEDKFGISLQLARPLRAIPTPLA</sequence>
<dbReference type="GO" id="GO:0005506">
    <property type="term" value="F:iron ion binding"/>
    <property type="evidence" value="ECO:0007669"/>
    <property type="project" value="InterPro"/>
</dbReference>
<dbReference type="PANTHER" id="PTHR47950">
    <property type="entry name" value="CYTOCHROME P450, FAMILY 76, SUBFAMILY C, POLYPEPTIDE 5-RELATED"/>
    <property type="match status" value="1"/>
</dbReference>
<dbReference type="PRINTS" id="PR00385">
    <property type="entry name" value="P450"/>
</dbReference>
<feature type="binding site" description="axial binding residue" evidence="5">
    <location>
        <position position="441"/>
    </location>
    <ligand>
        <name>heme</name>
        <dbReference type="ChEBI" id="CHEBI:30413"/>
    </ligand>
    <ligandPart>
        <name>Fe</name>
        <dbReference type="ChEBI" id="CHEBI:18248"/>
    </ligandPart>
</feature>
<evidence type="ECO:0000256" key="2">
    <source>
        <dbReference type="ARBA" id="ARBA00022723"/>
    </source>
</evidence>
<keyword evidence="2 5" id="KW-0479">Metal-binding</keyword>
<evidence type="ECO:0000313" key="9">
    <source>
        <dbReference type="Proteomes" id="UP001187192"/>
    </source>
</evidence>
<evidence type="ECO:0000256" key="7">
    <source>
        <dbReference type="SAM" id="SignalP"/>
    </source>
</evidence>
<feature type="chain" id="PRO_5041647554" description="Geraniol 8-hydroxylase-like" evidence="7">
    <location>
        <begin position="23"/>
        <end position="499"/>
    </location>
</feature>
<evidence type="ECO:0000256" key="6">
    <source>
        <dbReference type="RuleBase" id="RU000461"/>
    </source>
</evidence>
<comment type="similarity">
    <text evidence="1 6">Belongs to the cytochrome P450 family.</text>
</comment>
<dbReference type="PROSITE" id="PS00086">
    <property type="entry name" value="CYTOCHROME_P450"/>
    <property type="match status" value="1"/>
</dbReference>
<dbReference type="GO" id="GO:0016705">
    <property type="term" value="F:oxidoreductase activity, acting on paired donors, with incorporation or reduction of molecular oxygen"/>
    <property type="evidence" value="ECO:0007669"/>
    <property type="project" value="InterPro"/>
</dbReference>
<keyword evidence="4 5" id="KW-0408">Iron</keyword>